<reference evidence="2 3" key="1">
    <citation type="journal article" date="2012" name="J. Bacteriol.">
        <title>Complete genome sequences of Methylophaga sp. strain JAM1 and Methylophaga sp. strain JAM7.</title>
        <authorList>
            <person name="Villeneuve C."/>
            <person name="Martineau C."/>
            <person name="Mauffrey F."/>
            <person name="Villemur R."/>
        </authorList>
    </citation>
    <scope>NUCLEOTIDE SEQUENCE [LARGE SCALE GENOMIC DNA]</scope>
    <source>
        <strain evidence="2 3">JAM7</strain>
    </source>
</reference>
<proteinExistence type="predicted"/>
<dbReference type="eggNOG" id="COG3647">
    <property type="taxonomic scope" value="Bacteria"/>
</dbReference>
<feature type="transmembrane region" description="Helical" evidence="1">
    <location>
        <begin position="136"/>
        <end position="155"/>
    </location>
</feature>
<keyword evidence="1" id="KW-0472">Membrane</keyword>
<accession>I1YJY4</accession>
<gene>
    <name evidence="2" type="ordered locus">Q7C_2088</name>
</gene>
<feature type="transmembrane region" description="Helical" evidence="1">
    <location>
        <begin position="175"/>
        <end position="195"/>
    </location>
</feature>
<feature type="transmembrane region" description="Helical" evidence="1">
    <location>
        <begin position="63"/>
        <end position="87"/>
    </location>
</feature>
<dbReference type="PATRIC" id="fig|754477.3.peg.2056"/>
<dbReference type="HOGENOM" id="CLU_121839_0_0_6"/>
<name>I1YJY4_METFJ</name>
<dbReference type="Pfam" id="PF09997">
    <property type="entry name" value="DUF2238"/>
    <property type="match status" value="1"/>
</dbReference>
<feature type="transmembrane region" description="Helical" evidence="1">
    <location>
        <begin position="33"/>
        <end position="51"/>
    </location>
</feature>
<keyword evidence="3" id="KW-1185">Reference proteome</keyword>
<dbReference type="KEGG" id="mec:Q7C_2088"/>
<dbReference type="InterPro" id="IPR014509">
    <property type="entry name" value="YjdF-like"/>
</dbReference>
<keyword evidence="1" id="KW-0812">Transmembrane</keyword>
<keyword evidence="1" id="KW-1133">Transmembrane helix</keyword>
<sequence precursor="true">MNFSTSEKVILAFTAFYTTAFAVFFIGEVNIEFIAYVVVIIFIFVLLYGTLDKTKIPAPILAGISLWGLLHMLGGSVQTADGVLYAWKIFPFFDGGGEFYILKFDQVVHAYLYAIIALLFLHLLRNYFGNKHSQLLIGFIAIMAALGVSAVNEMLEFIAVLTVPDNGVGGYHNTLLDIVFNFAGALFAVLGFYLWHHILERDA</sequence>
<evidence type="ECO:0000256" key="1">
    <source>
        <dbReference type="SAM" id="Phobius"/>
    </source>
</evidence>
<evidence type="ECO:0000313" key="3">
    <source>
        <dbReference type="Proteomes" id="UP000009145"/>
    </source>
</evidence>
<dbReference type="AlphaFoldDB" id="I1YJY4"/>
<dbReference type="Proteomes" id="UP000009145">
    <property type="component" value="Chromosome"/>
</dbReference>
<organism evidence="2 3">
    <name type="scientific">Methylophaga frappieri (strain ATCC BAA-2434 / DSM 25690 / JAM7)</name>
    <dbReference type="NCBI Taxonomy" id="754477"/>
    <lineage>
        <taxon>Bacteria</taxon>
        <taxon>Pseudomonadati</taxon>
        <taxon>Pseudomonadota</taxon>
        <taxon>Gammaproteobacteria</taxon>
        <taxon>Thiotrichales</taxon>
        <taxon>Piscirickettsiaceae</taxon>
        <taxon>Methylophaga</taxon>
    </lineage>
</organism>
<dbReference type="EMBL" id="CP003380">
    <property type="protein sequence ID" value="AFJ03227.1"/>
    <property type="molecule type" value="Genomic_DNA"/>
</dbReference>
<protein>
    <submittedName>
        <fullName evidence="2">Putative membrane protein (DUF2238)</fullName>
    </submittedName>
</protein>
<evidence type="ECO:0000313" key="2">
    <source>
        <dbReference type="EMBL" id="AFJ03227.1"/>
    </source>
</evidence>
<feature type="transmembrane region" description="Helical" evidence="1">
    <location>
        <begin position="107"/>
        <end position="124"/>
    </location>
</feature>
<feature type="transmembrane region" description="Helical" evidence="1">
    <location>
        <begin position="9"/>
        <end position="27"/>
    </location>
</feature>